<dbReference type="Proteomes" id="UP000255425">
    <property type="component" value="Unassembled WGS sequence"/>
</dbReference>
<dbReference type="AlphaFoldDB" id="A0A380H7Z9"/>
<evidence type="ECO:0000256" key="1">
    <source>
        <dbReference type="SAM" id="Phobius"/>
    </source>
</evidence>
<keyword evidence="1" id="KW-0812">Transmembrane</keyword>
<reference evidence="2 3" key="1">
    <citation type="submission" date="2018-06" db="EMBL/GenBank/DDBJ databases">
        <authorList>
            <consortium name="Pathogen Informatics"/>
            <person name="Doyle S."/>
        </authorList>
    </citation>
    <scope>NUCLEOTIDE SEQUENCE [LARGE SCALE GENOMIC DNA]</scope>
    <source>
        <strain evidence="2 3">NCTC11807</strain>
    </source>
</reference>
<keyword evidence="3" id="KW-1185">Reference proteome</keyword>
<dbReference type="RefSeq" id="WP_115313789.1">
    <property type="nucleotide sequence ID" value="NZ_CP066042.1"/>
</dbReference>
<keyword evidence="1" id="KW-1133">Transmembrane helix</keyword>
<keyword evidence="1" id="KW-0472">Membrane</keyword>
<feature type="transmembrane region" description="Helical" evidence="1">
    <location>
        <begin position="57"/>
        <end position="78"/>
    </location>
</feature>
<organism evidence="2 3">
    <name type="scientific">Staphylococcus saccharolyticus</name>
    <dbReference type="NCBI Taxonomy" id="33028"/>
    <lineage>
        <taxon>Bacteria</taxon>
        <taxon>Bacillati</taxon>
        <taxon>Bacillota</taxon>
        <taxon>Bacilli</taxon>
        <taxon>Bacillales</taxon>
        <taxon>Staphylococcaceae</taxon>
        <taxon>Staphylococcus</taxon>
    </lineage>
</organism>
<dbReference type="GeneID" id="63935859"/>
<dbReference type="EMBL" id="UHDZ01000001">
    <property type="protein sequence ID" value="SUM73520.1"/>
    <property type="molecule type" value="Genomic_DNA"/>
</dbReference>
<protein>
    <submittedName>
        <fullName evidence="2">Uncharacterized protein</fullName>
    </submittedName>
</protein>
<gene>
    <name evidence="2" type="ORF">NCTC11807_02192</name>
</gene>
<accession>A0A380H7Z9</accession>
<proteinExistence type="predicted"/>
<sequence length="79" mass="9334">MSKENRSHDKVEVIDPSDERYKNDDYFKEKNHHYSHNNKQIYKHTYSYGCTHTGCGCSLGCLSILLISFILSLLIYWMI</sequence>
<evidence type="ECO:0000313" key="3">
    <source>
        <dbReference type="Proteomes" id="UP000255425"/>
    </source>
</evidence>
<name>A0A380H7Z9_9STAP</name>
<evidence type="ECO:0000313" key="2">
    <source>
        <dbReference type="EMBL" id="SUM73520.1"/>
    </source>
</evidence>